<dbReference type="InterPro" id="IPR039420">
    <property type="entry name" value="WalR-like"/>
</dbReference>
<dbReference type="Proteomes" id="UP000503840">
    <property type="component" value="Unassembled WGS sequence"/>
</dbReference>
<dbReference type="Gene3D" id="3.40.50.2300">
    <property type="match status" value="1"/>
</dbReference>
<keyword evidence="1 5" id="KW-0597">Phosphoprotein</keyword>
<evidence type="ECO:0000259" key="6">
    <source>
        <dbReference type="PROSITE" id="PS50043"/>
    </source>
</evidence>
<dbReference type="GO" id="GO:0006355">
    <property type="term" value="P:regulation of DNA-templated transcription"/>
    <property type="evidence" value="ECO:0007669"/>
    <property type="project" value="InterPro"/>
</dbReference>
<dbReference type="SUPFAM" id="SSF52172">
    <property type="entry name" value="CheY-like"/>
    <property type="match status" value="1"/>
</dbReference>
<proteinExistence type="predicted"/>
<evidence type="ECO:0000313" key="9">
    <source>
        <dbReference type="Proteomes" id="UP000503840"/>
    </source>
</evidence>
<dbReference type="AlphaFoldDB" id="A0A7J0BGG5"/>
<feature type="domain" description="Response regulatory" evidence="7">
    <location>
        <begin position="9"/>
        <end position="125"/>
    </location>
</feature>
<dbReference type="PANTHER" id="PTHR43214">
    <property type="entry name" value="TWO-COMPONENT RESPONSE REGULATOR"/>
    <property type="match status" value="1"/>
</dbReference>
<dbReference type="CDD" id="cd06170">
    <property type="entry name" value="LuxR_C_like"/>
    <property type="match status" value="1"/>
</dbReference>
<evidence type="ECO:0000256" key="1">
    <source>
        <dbReference type="ARBA" id="ARBA00022553"/>
    </source>
</evidence>
<dbReference type="PROSITE" id="PS50043">
    <property type="entry name" value="HTH_LUXR_2"/>
    <property type="match status" value="1"/>
</dbReference>
<dbReference type="InterPro" id="IPR058245">
    <property type="entry name" value="NreC/VraR/RcsB-like_REC"/>
</dbReference>
<dbReference type="SMART" id="SM00448">
    <property type="entry name" value="REC"/>
    <property type="match status" value="1"/>
</dbReference>
<dbReference type="GO" id="GO:0000160">
    <property type="term" value="P:phosphorelay signal transduction system"/>
    <property type="evidence" value="ECO:0007669"/>
    <property type="project" value="InterPro"/>
</dbReference>
<keyword evidence="3" id="KW-0238">DNA-binding</keyword>
<organism evidence="8 9">
    <name type="scientific">Desulfovibrio subterraneus</name>
    <dbReference type="NCBI Taxonomy" id="2718620"/>
    <lineage>
        <taxon>Bacteria</taxon>
        <taxon>Pseudomonadati</taxon>
        <taxon>Thermodesulfobacteriota</taxon>
        <taxon>Desulfovibrionia</taxon>
        <taxon>Desulfovibrionales</taxon>
        <taxon>Desulfovibrionaceae</taxon>
        <taxon>Desulfovibrio</taxon>
    </lineage>
</organism>
<keyword evidence="9" id="KW-1185">Reference proteome</keyword>
<evidence type="ECO:0000256" key="5">
    <source>
        <dbReference type="PROSITE-ProRule" id="PRU00169"/>
    </source>
</evidence>
<dbReference type="PROSITE" id="PS00622">
    <property type="entry name" value="HTH_LUXR_1"/>
    <property type="match status" value="1"/>
</dbReference>
<dbReference type="InterPro" id="IPR000792">
    <property type="entry name" value="Tscrpt_reg_LuxR_C"/>
</dbReference>
<protein>
    <submittedName>
        <fullName evidence="8">LuxR family transcriptional regulator</fullName>
    </submittedName>
</protein>
<dbReference type="SUPFAM" id="SSF46894">
    <property type="entry name" value="C-terminal effector domain of the bipartite response regulators"/>
    <property type="match status" value="1"/>
</dbReference>
<dbReference type="InterPro" id="IPR001789">
    <property type="entry name" value="Sig_transdc_resp-reg_receiver"/>
</dbReference>
<dbReference type="PANTHER" id="PTHR43214:SF41">
    <property type="entry name" value="NITRATE_NITRITE RESPONSE REGULATOR PROTEIN NARP"/>
    <property type="match status" value="1"/>
</dbReference>
<dbReference type="PROSITE" id="PS50110">
    <property type="entry name" value="RESPONSE_REGULATORY"/>
    <property type="match status" value="1"/>
</dbReference>
<evidence type="ECO:0000256" key="4">
    <source>
        <dbReference type="ARBA" id="ARBA00023163"/>
    </source>
</evidence>
<feature type="domain" description="HTH luxR-type" evidence="6">
    <location>
        <begin position="151"/>
        <end position="216"/>
    </location>
</feature>
<dbReference type="PRINTS" id="PR00038">
    <property type="entry name" value="HTHLUXR"/>
</dbReference>
<evidence type="ECO:0000256" key="2">
    <source>
        <dbReference type="ARBA" id="ARBA00023015"/>
    </source>
</evidence>
<dbReference type="InterPro" id="IPR011006">
    <property type="entry name" value="CheY-like_superfamily"/>
</dbReference>
<dbReference type="InterPro" id="IPR016032">
    <property type="entry name" value="Sig_transdc_resp-reg_C-effctor"/>
</dbReference>
<name>A0A7J0BGG5_9BACT</name>
<evidence type="ECO:0000256" key="3">
    <source>
        <dbReference type="ARBA" id="ARBA00023125"/>
    </source>
</evidence>
<comment type="caution">
    <text evidence="8">The sequence shown here is derived from an EMBL/GenBank/DDBJ whole genome shotgun (WGS) entry which is preliminary data.</text>
</comment>
<evidence type="ECO:0000313" key="8">
    <source>
        <dbReference type="EMBL" id="GFM32195.1"/>
    </source>
</evidence>
<keyword evidence="4" id="KW-0804">Transcription</keyword>
<dbReference type="Pfam" id="PF00072">
    <property type="entry name" value="Response_reg"/>
    <property type="match status" value="1"/>
</dbReference>
<accession>A0A7J0BGG5</accession>
<gene>
    <name evidence="8" type="ORF">DSM101010T_05600</name>
</gene>
<dbReference type="CDD" id="cd17535">
    <property type="entry name" value="REC_NarL-like"/>
    <property type="match status" value="1"/>
</dbReference>
<dbReference type="EMBL" id="BLVO01000004">
    <property type="protein sequence ID" value="GFM32195.1"/>
    <property type="molecule type" value="Genomic_DNA"/>
</dbReference>
<feature type="modified residue" description="4-aspartylphosphate" evidence="5">
    <location>
        <position position="60"/>
    </location>
</feature>
<dbReference type="GO" id="GO:0003677">
    <property type="term" value="F:DNA binding"/>
    <property type="evidence" value="ECO:0007669"/>
    <property type="project" value="UniProtKB-KW"/>
</dbReference>
<sequence length="225" mass="24642">MLHMGKQHSIVIAEDHTLLREGLKSLLHSLPDMTVVGEASDGQAAVEMCDRLRPDMVLMDLSMPRLDGLKATKLIKKRHPDMKVLVLTVHGANEYVYSALAAGADGYMLKDASNEEFSLAIQSVLGGKAYLSPAIAGDVVRGYLGCGGGQADSGWTQLTTREQEIFQLISEGYKNREIADMLVVSVKTVEKHRSNLMQKLDLHSAAELRALALERGMVLRRKEVG</sequence>
<dbReference type="Pfam" id="PF00196">
    <property type="entry name" value="GerE"/>
    <property type="match status" value="1"/>
</dbReference>
<keyword evidence="2" id="KW-0805">Transcription regulation</keyword>
<evidence type="ECO:0000259" key="7">
    <source>
        <dbReference type="PROSITE" id="PS50110"/>
    </source>
</evidence>
<reference evidence="8 9" key="1">
    <citation type="submission" date="2020-05" db="EMBL/GenBank/DDBJ databases">
        <title>Draft genome sequence of Desulfovibrio sp. strain HN2T.</title>
        <authorList>
            <person name="Ueno A."/>
            <person name="Tamazawa S."/>
            <person name="Tamamura S."/>
            <person name="Murakami T."/>
            <person name="Kiyama T."/>
            <person name="Inomata H."/>
            <person name="Amano Y."/>
            <person name="Miyakawa K."/>
            <person name="Tamaki H."/>
            <person name="Naganuma T."/>
            <person name="Kaneko K."/>
        </authorList>
    </citation>
    <scope>NUCLEOTIDE SEQUENCE [LARGE SCALE GENOMIC DNA]</scope>
    <source>
        <strain evidence="8 9">HN2</strain>
    </source>
</reference>
<dbReference type="SMART" id="SM00421">
    <property type="entry name" value="HTH_LUXR"/>
    <property type="match status" value="1"/>
</dbReference>